<dbReference type="SUPFAM" id="SSF75553">
    <property type="entry name" value="Smc hinge domain"/>
    <property type="match status" value="1"/>
</dbReference>
<organism evidence="9 10">
    <name type="scientific">Thiohalobacter thiocyanaticus</name>
    <dbReference type="NCBI Taxonomy" id="585455"/>
    <lineage>
        <taxon>Bacteria</taxon>
        <taxon>Pseudomonadati</taxon>
        <taxon>Pseudomonadota</taxon>
        <taxon>Gammaproteobacteria</taxon>
        <taxon>Thiohalobacterales</taxon>
        <taxon>Thiohalobacteraceae</taxon>
        <taxon>Thiohalobacter</taxon>
    </lineage>
</organism>
<proteinExistence type="inferred from homology"/>
<feature type="compositionally biased region" description="Basic and acidic residues" evidence="7">
    <location>
        <begin position="723"/>
        <end position="741"/>
    </location>
</feature>
<dbReference type="InterPro" id="IPR036277">
    <property type="entry name" value="SMC_hinge_sf"/>
</dbReference>
<evidence type="ECO:0000256" key="2">
    <source>
        <dbReference type="ARBA" id="ARBA00022741"/>
    </source>
</evidence>
<accession>A0A1Z4VRN8</accession>
<evidence type="ECO:0000256" key="5">
    <source>
        <dbReference type="ARBA" id="ARBA00023125"/>
    </source>
</evidence>
<dbReference type="PANTHER" id="PTHR43977">
    <property type="entry name" value="STRUCTURAL MAINTENANCE OF CHROMOSOMES PROTEIN 3"/>
    <property type="match status" value="1"/>
</dbReference>
<gene>
    <name evidence="6" type="primary">smc</name>
    <name evidence="9" type="ORF">FOKN1_1767</name>
</gene>
<evidence type="ECO:0000256" key="1">
    <source>
        <dbReference type="ARBA" id="ARBA00022490"/>
    </source>
</evidence>
<dbReference type="HAMAP" id="MF_01894">
    <property type="entry name" value="Smc_prok"/>
    <property type="match status" value="1"/>
</dbReference>
<dbReference type="GO" id="GO:0007062">
    <property type="term" value="P:sister chromatid cohesion"/>
    <property type="evidence" value="ECO:0007669"/>
    <property type="project" value="InterPro"/>
</dbReference>
<keyword evidence="3 6" id="KW-0067">ATP-binding</keyword>
<dbReference type="NCBIfam" id="TIGR02168">
    <property type="entry name" value="SMC_prok_B"/>
    <property type="match status" value="1"/>
</dbReference>
<protein>
    <recommendedName>
        <fullName evidence="6">Chromosome partition protein Smc</fullName>
    </recommendedName>
</protein>
<dbReference type="InterPro" id="IPR003395">
    <property type="entry name" value="RecF/RecN/SMC_N"/>
</dbReference>
<feature type="region of interest" description="Disordered" evidence="7">
    <location>
        <begin position="700"/>
        <end position="757"/>
    </location>
</feature>
<dbReference type="Gene3D" id="1.10.287.1490">
    <property type="match status" value="1"/>
</dbReference>
<evidence type="ECO:0000256" key="6">
    <source>
        <dbReference type="HAMAP-Rule" id="MF_01894"/>
    </source>
</evidence>
<evidence type="ECO:0000313" key="9">
    <source>
        <dbReference type="EMBL" id="BAZ94153.1"/>
    </source>
</evidence>
<keyword evidence="5 6" id="KW-0238">DNA-binding</keyword>
<keyword evidence="10" id="KW-1185">Reference proteome</keyword>
<dbReference type="CDD" id="cd03278">
    <property type="entry name" value="ABC_SMC_barmotin"/>
    <property type="match status" value="2"/>
</dbReference>
<dbReference type="PIRSF" id="PIRSF005719">
    <property type="entry name" value="SMC"/>
    <property type="match status" value="1"/>
</dbReference>
<dbReference type="GO" id="GO:0007059">
    <property type="term" value="P:chromosome segregation"/>
    <property type="evidence" value="ECO:0007669"/>
    <property type="project" value="UniProtKB-UniRule"/>
</dbReference>
<dbReference type="InterPro" id="IPR024704">
    <property type="entry name" value="SMC"/>
</dbReference>
<keyword evidence="4 6" id="KW-0175">Coiled coil</keyword>
<dbReference type="GO" id="GO:0003677">
    <property type="term" value="F:DNA binding"/>
    <property type="evidence" value="ECO:0007669"/>
    <property type="project" value="UniProtKB-UniRule"/>
</dbReference>
<evidence type="ECO:0000256" key="3">
    <source>
        <dbReference type="ARBA" id="ARBA00022840"/>
    </source>
</evidence>
<name>A0A1Z4VRN8_9GAMM</name>
<reference evidence="9 10" key="1">
    <citation type="submission" date="2017-05" db="EMBL/GenBank/DDBJ databases">
        <title>Thiocyanate degradation by Thiohalobacter thiocyanaticus FOKN1.</title>
        <authorList>
            <person name="Oshiki M."/>
            <person name="Fukushima T."/>
            <person name="Kawano S."/>
            <person name="Nakagawa J."/>
        </authorList>
    </citation>
    <scope>NUCLEOTIDE SEQUENCE [LARGE SCALE GENOMIC DNA]</scope>
    <source>
        <strain evidence="9 10">FOKN1</strain>
    </source>
</reference>
<feature type="binding site" evidence="6">
    <location>
        <begin position="32"/>
        <end position="39"/>
    </location>
    <ligand>
        <name>ATP</name>
        <dbReference type="ChEBI" id="CHEBI:30616"/>
    </ligand>
</feature>
<dbReference type="EMBL" id="AP018052">
    <property type="protein sequence ID" value="BAZ94153.1"/>
    <property type="molecule type" value="Genomic_DNA"/>
</dbReference>
<comment type="domain">
    <text evidence="6">Contains large globular domains required for ATP hydrolysis at each terminus and a third globular domain forming a flexible hinge near the middle of the molecule. These domains are separated by coiled-coil structures.</text>
</comment>
<dbReference type="GO" id="GO:0006260">
    <property type="term" value="P:DNA replication"/>
    <property type="evidence" value="ECO:0007669"/>
    <property type="project" value="UniProtKB-UniRule"/>
</dbReference>
<dbReference type="GO" id="GO:0005524">
    <property type="term" value="F:ATP binding"/>
    <property type="evidence" value="ECO:0007669"/>
    <property type="project" value="UniProtKB-UniRule"/>
</dbReference>
<dbReference type="SUPFAM" id="SSF52540">
    <property type="entry name" value="P-loop containing nucleoside triphosphate hydrolases"/>
    <property type="match status" value="1"/>
</dbReference>
<dbReference type="GO" id="GO:0005737">
    <property type="term" value="C:cytoplasm"/>
    <property type="evidence" value="ECO:0007669"/>
    <property type="project" value="UniProtKB-SubCell"/>
</dbReference>
<feature type="domain" description="SMC hinge" evidence="8">
    <location>
        <begin position="521"/>
        <end position="621"/>
    </location>
</feature>
<dbReference type="GO" id="GO:0030261">
    <property type="term" value="P:chromosome condensation"/>
    <property type="evidence" value="ECO:0007669"/>
    <property type="project" value="InterPro"/>
</dbReference>
<keyword evidence="1 6" id="KW-0963">Cytoplasm</keyword>
<dbReference type="Gene3D" id="1.20.1060.20">
    <property type="match status" value="1"/>
</dbReference>
<dbReference type="GO" id="GO:0016887">
    <property type="term" value="F:ATP hydrolysis activity"/>
    <property type="evidence" value="ECO:0007669"/>
    <property type="project" value="InterPro"/>
</dbReference>
<comment type="subunit">
    <text evidence="6">Homodimer.</text>
</comment>
<dbReference type="InterPro" id="IPR010935">
    <property type="entry name" value="SMC_hinge"/>
</dbReference>
<comment type="subcellular location">
    <subcellularLocation>
        <location evidence="6">Cytoplasm</location>
    </subcellularLocation>
</comment>
<keyword evidence="2 6" id="KW-0547">Nucleotide-binding</keyword>
<dbReference type="Proteomes" id="UP000218765">
    <property type="component" value="Chromosome"/>
</dbReference>
<dbReference type="Pfam" id="PF06470">
    <property type="entry name" value="SMC_hinge"/>
    <property type="match status" value="1"/>
</dbReference>
<feature type="region of interest" description="Disordered" evidence="7">
    <location>
        <begin position="883"/>
        <end position="904"/>
    </location>
</feature>
<sequence>MRLTKIKLAGFKSFVDPTTIHIPTNLVGIVGPNGCGKSNTIDAVRWVMGESSAKHLRGDSMADVIFNGSNARKPVGHASVELIFDNSEGKVTGQYAHYNEISIKRQVSRDGQSNYYLNGTRCRRRDITDIFLGTGLGPRSYSIIEQGMISRLIEAKPEELRIFLEEAAGISKYKERRRETENRIRHTHENLGRLNDLREEIEKYLDKLQRQARTAERYKELKQQERRLRAELLTLKYSALHHEFADKERAIKEQETALEGVVAEQRHIEAEIEKSREALVEANETFNEVQGRYYGLGAEIARLEQAIQHSKESRQRQQEELKKAEQAWNEVEAHISVDSRRLEELDAELTEKQPVLEQLQARAETSREALQQAEQAMQQWQTEWEDFNQRAAEPQQTAQVERARIDQLERQLTQYEQRLSRIEEEKNRLYDSQLQHEIDAISSQEAEHAGAVETKQAELDSARSRINELREQLQGRQQELESLHSRQQETRGRLVSLEALQKAALGKEGGAVAAWLESRGLHEAPRLAEQLQVEPGWERAVETVLGAYLEAVCVDDLARPAQALEELGEGSLTLFDTSVNTGTAPAGDRALVARVSAPWALDGLFDGVQAVDSLPEALALRSQLGPDQSVITRDGIWLGARWLRLSRDQDAQAGVLEREKEINDLSKTLETLVEEIEHKQTALQQARDELHGLEQQRDELQTGVNQAHRAHSDLRAQLSSKRSRQEQIHNRREALDKEAGEIRGQQQNDTDTHGSARSRLHEAMAQMDTLAREREQREADRERYRQALQTARQQAQTDRDEAHGLAIQVESMRTALKSTRENLERMQGQQTHLRQRTEELQQAIAAGEAPLREQEQELERLLAQRSEVEKELQAARRSVEEIEHNLRSREQNRQRKEQDSQRLREELGQQRMAWQELKTRSQTLLEQLNETGYELETLRQELSEQASIEAWSDELEKLETRIQRLGPINLAAIEEFEEQSKRKEYLDAQHKDLTDALETLENAIRKIDRETRTRFKETFDKVNTGLQAMFPRLFGGGHAYLELTGEDLLDTGVAVMARPPGKRNSTIHLLSGGEKALTAVALVFAIFELNPSPFCMLDEVDAPLDDANVGRFCDMVREMAERVQFIFITHNKITMELSNQLIGVTMNEPGVSRLVAVDIDEAAQMAAM</sequence>
<dbReference type="Gene3D" id="3.40.50.300">
    <property type="entry name" value="P-loop containing nucleotide triphosphate hydrolases"/>
    <property type="match status" value="2"/>
</dbReference>
<feature type="coiled-coil region" evidence="6">
    <location>
        <begin position="170"/>
        <end position="231"/>
    </location>
</feature>
<feature type="coiled-coil region" evidence="6">
    <location>
        <begin position="265"/>
        <end position="490"/>
    </location>
</feature>
<dbReference type="RefSeq" id="WP_096366275.1">
    <property type="nucleotide sequence ID" value="NZ_AP018052.1"/>
</dbReference>
<dbReference type="GO" id="GO:0005694">
    <property type="term" value="C:chromosome"/>
    <property type="evidence" value="ECO:0007669"/>
    <property type="project" value="InterPro"/>
</dbReference>
<dbReference type="KEGG" id="ttc:FOKN1_1767"/>
<dbReference type="AlphaFoldDB" id="A0A1Z4VRN8"/>
<dbReference type="InterPro" id="IPR011890">
    <property type="entry name" value="SMC_prok"/>
</dbReference>
<dbReference type="SMART" id="SM00968">
    <property type="entry name" value="SMC_hinge"/>
    <property type="match status" value="1"/>
</dbReference>
<evidence type="ECO:0000259" key="8">
    <source>
        <dbReference type="SMART" id="SM00968"/>
    </source>
</evidence>
<comment type="function">
    <text evidence="6">Required for chromosome condensation and partitioning.</text>
</comment>
<dbReference type="InterPro" id="IPR027417">
    <property type="entry name" value="P-loop_NTPase"/>
</dbReference>
<evidence type="ECO:0000256" key="7">
    <source>
        <dbReference type="SAM" id="MobiDB-lite"/>
    </source>
</evidence>
<evidence type="ECO:0000313" key="10">
    <source>
        <dbReference type="Proteomes" id="UP000218765"/>
    </source>
</evidence>
<dbReference type="OrthoDB" id="9808768at2"/>
<comment type="similarity">
    <text evidence="6">Belongs to the SMC family.</text>
</comment>
<feature type="coiled-coil region" evidence="6">
    <location>
        <begin position="983"/>
        <end position="1013"/>
    </location>
</feature>
<evidence type="ECO:0000256" key="4">
    <source>
        <dbReference type="ARBA" id="ARBA00023054"/>
    </source>
</evidence>
<dbReference type="Pfam" id="PF02463">
    <property type="entry name" value="SMC_N"/>
    <property type="match status" value="1"/>
</dbReference>